<dbReference type="Proteomes" id="UP000583699">
    <property type="component" value="Unassembled WGS sequence"/>
</dbReference>
<evidence type="ECO:0000256" key="4">
    <source>
        <dbReference type="ARBA" id="ARBA00023027"/>
    </source>
</evidence>
<dbReference type="GO" id="GO:0019354">
    <property type="term" value="P:siroheme biosynthetic process"/>
    <property type="evidence" value="ECO:0007669"/>
    <property type="project" value="UniProtKB-UniPathway"/>
</dbReference>
<evidence type="ECO:0000256" key="5">
    <source>
        <dbReference type="ARBA" id="ARBA00023244"/>
    </source>
</evidence>
<sequence length="166" mass="18476">MLPFFVRMTGKKVVIAGGGRIAYRRLLPLLHEGAYITVISPEAIDAIVHLAEQKRITWHPRPIEPTDYSDAFLIIAATNDPHVNEQIATYAAPNQLVNVASNHLLGNVHVPASFSRGKLQIAITTGGASPALAKEIKKQLEQIFDESIAEHVEQLYKQRQKQKEEH</sequence>
<dbReference type="Pfam" id="PF14824">
    <property type="entry name" value="Sirohm_synth_M"/>
    <property type="match status" value="1"/>
</dbReference>
<evidence type="ECO:0000259" key="7">
    <source>
        <dbReference type="Pfam" id="PF14824"/>
    </source>
</evidence>
<gene>
    <name evidence="8" type="ORF">HNR43_001612</name>
</gene>
<name>A0A7W8N998_9BACL</name>
<evidence type="ECO:0000313" key="9">
    <source>
        <dbReference type="Proteomes" id="UP000583699"/>
    </source>
</evidence>
<dbReference type="SUPFAM" id="SSF75615">
    <property type="entry name" value="Siroheme synthase middle domains-like"/>
    <property type="match status" value="1"/>
</dbReference>
<accession>A0A7W8N998</accession>
<dbReference type="SUPFAM" id="SSF51735">
    <property type="entry name" value="NAD(P)-binding Rossmann-fold domains"/>
    <property type="match status" value="1"/>
</dbReference>
<dbReference type="GO" id="GO:0004325">
    <property type="term" value="F:ferrochelatase activity"/>
    <property type="evidence" value="ECO:0007669"/>
    <property type="project" value="InterPro"/>
</dbReference>
<keyword evidence="9" id="KW-1185">Reference proteome</keyword>
<dbReference type="Pfam" id="PF13241">
    <property type="entry name" value="NAD_binding_7"/>
    <property type="match status" value="1"/>
</dbReference>
<dbReference type="PANTHER" id="PTHR35330">
    <property type="entry name" value="SIROHEME BIOSYNTHESIS PROTEIN MET8"/>
    <property type="match status" value="1"/>
</dbReference>
<evidence type="ECO:0000256" key="6">
    <source>
        <dbReference type="ARBA" id="ARBA00047561"/>
    </source>
</evidence>
<keyword evidence="3 8" id="KW-0560">Oxidoreductase</keyword>
<dbReference type="EMBL" id="JACHEQ010000007">
    <property type="protein sequence ID" value="MBB5355637.1"/>
    <property type="molecule type" value="Genomic_DNA"/>
</dbReference>
<protein>
    <recommendedName>
        <fullName evidence="2">precorrin-2 dehydrogenase</fullName>
        <ecNumber evidence="2">1.3.1.76</ecNumber>
    </recommendedName>
</protein>
<evidence type="ECO:0000256" key="3">
    <source>
        <dbReference type="ARBA" id="ARBA00023002"/>
    </source>
</evidence>
<dbReference type="RefSeq" id="WP_183242799.1">
    <property type="nucleotide sequence ID" value="NZ_JACHEQ010000007.1"/>
</dbReference>
<feature type="domain" description="Siroheme synthase central" evidence="7">
    <location>
        <begin position="116"/>
        <end position="142"/>
    </location>
</feature>
<dbReference type="PANTHER" id="PTHR35330:SF1">
    <property type="entry name" value="SIROHEME BIOSYNTHESIS PROTEIN MET8"/>
    <property type="match status" value="1"/>
</dbReference>
<keyword evidence="8" id="KW-0456">Lyase</keyword>
<dbReference type="Gene3D" id="1.10.8.610">
    <property type="entry name" value="SirC, precorrin-2 dehydrogenase, C-terminal helical domain-like"/>
    <property type="match status" value="1"/>
</dbReference>
<dbReference type="InterPro" id="IPR028281">
    <property type="entry name" value="Sirohaem_synthase_central"/>
</dbReference>
<keyword evidence="5" id="KW-0627">Porphyrin biosynthesis</keyword>
<dbReference type="GO" id="GO:0043115">
    <property type="term" value="F:precorrin-2 dehydrogenase activity"/>
    <property type="evidence" value="ECO:0007669"/>
    <property type="project" value="UniProtKB-EC"/>
</dbReference>
<dbReference type="InterPro" id="IPR028161">
    <property type="entry name" value="Met8-like"/>
</dbReference>
<comment type="catalytic activity">
    <reaction evidence="6">
        <text>precorrin-2 + NAD(+) = sirohydrochlorin + NADH + 2 H(+)</text>
        <dbReference type="Rhea" id="RHEA:15613"/>
        <dbReference type="ChEBI" id="CHEBI:15378"/>
        <dbReference type="ChEBI" id="CHEBI:57540"/>
        <dbReference type="ChEBI" id="CHEBI:57945"/>
        <dbReference type="ChEBI" id="CHEBI:58351"/>
        <dbReference type="ChEBI" id="CHEBI:58827"/>
        <dbReference type="EC" id="1.3.1.76"/>
    </reaction>
</comment>
<organism evidence="8 9">
    <name type="scientific">Anoxybacillus mongoliensis</name>
    <dbReference type="NCBI Taxonomy" id="452565"/>
    <lineage>
        <taxon>Bacteria</taxon>
        <taxon>Bacillati</taxon>
        <taxon>Bacillota</taxon>
        <taxon>Bacilli</taxon>
        <taxon>Bacillales</taxon>
        <taxon>Anoxybacillaceae</taxon>
        <taxon>Anoxybacillus</taxon>
    </lineage>
</organism>
<dbReference type="Gene3D" id="3.40.50.720">
    <property type="entry name" value="NAD(P)-binding Rossmann-like Domain"/>
    <property type="match status" value="1"/>
</dbReference>
<evidence type="ECO:0000256" key="2">
    <source>
        <dbReference type="ARBA" id="ARBA00012400"/>
    </source>
</evidence>
<dbReference type="NCBIfam" id="TIGR01470">
    <property type="entry name" value="cysG_Nterm"/>
    <property type="match status" value="1"/>
</dbReference>
<dbReference type="AlphaFoldDB" id="A0A7W8N998"/>
<proteinExistence type="predicted"/>
<evidence type="ECO:0000313" key="8">
    <source>
        <dbReference type="EMBL" id="MBB5355637.1"/>
    </source>
</evidence>
<dbReference type="EC" id="1.3.1.76" evidence="2"/>
<keyword evidence="4" id="KW-0520">NAD</keyword>
<comment type="caution">
    <text evidence="8">The sequence shown here is derived from an EMBL/GenBank/DDBJ whole genome shotgun (WGS) entry which is preliminary data.</text>
</comment>
<dbReference type="InterPro" id="IPR006367">
    <property type="entry name" value="Sirohaem_synthase_N"/>
</dbReference>
<comment type="pathway">
    <text evidence="1">Porphyrin-containing compound metabolism; siroheme biosynthesis; sirohydrochlorin from precorrin-2: step 1/1.</text>
</comment>
<evidence type="ECO:0000256" key="1">
    <source>
        <dbReference type="ARBA" id="ARBA00005010"/>
    </source>
</evidence>
<reference evidence="8 9" key="1">
    <citation type="submission" date="2020-08" db="EMBL/GenBank/DDBJ databases">
        <title>Genomic Encyclopedia of Type Strains, Phase IV (KMG-IV): sequencing the most valuable type-strain genomes for metagenomic binning, comparative biology and taxonomic classification.</title>
        <authorList>
            <person name="Goeker M."/>
        </authorList>
    </citation>
    <scope>NUCLEOTIDE SEQUENCE [LARGE SCALE GENOMIC DNA]</scope>
    <source>
        <strain evidence="8 9">DSM 19169</strain>
    </source>
</reference>
<dbReference type="UniPathway" id="UPA00262">
    <property type="reaction ID" value="UER00222"/>
</dbReference>
<dbReference type="InterPro" id="IPR036291">
    <property type="entry name" value="NAD(P)-bd_dom_sf"/>
</dbReference>
<dbReference type="InterPro" id="IPR042518">
    <property type="entry name" value="SirC_C"/>
</dbReference>